<dbReference type="SMART" id="SM00421">
    <property type="entry name" value="HTH_LUXR"/>
    <property type="match status" value="1"/>
</dbReference>
<dbReference type="CDD" id="cd06170">
    <property type="entry name" value="LuxR_C_like"/>
    <property type="match status" value="1"/>
</dbReference>
<dbReference type="SUPFAM" id="SSF52540">
    <property type="entry name" value="P-loop containing nucleoside triphosphate hydrolases"/>
    <property type="match status" value="1"/>
</dbReference>
<dbReference type="Gene3D" id="1.25.40.10">
    <property type="entry name" value="Tetratricopeptide repeat domain"/>
    <property type="match status" value="1"/>
</dbReference>
<reference evidence="5" key="1">
    <citation type="journal article" date="2019" name="Int. J. Syst. Evol. Microbiol.">
        <title>The Global Catalogue of Microorganisms (GCM) 10K type strain sequencing project: providing services to taxonomists for standard genome sequencing and annotation.</title>
        <authorList>
            <consortium name="The Broad Institute Genomics Platform"/>
            <consortium name="The Broad Institute Genome Sequencing Center for Infectious Disease"/>
            <person name="Wu L."/>
            <person name="Ma J."/>
        </authorList>
    </citation>
    <scope>NUCLEOTIDE SEQUENCE [LARGE SCALE GENOMIC DNA]</scope>
    <source>
        <strain evidence="5">JCM 15309</strain>
    </source>
</reference>
<dbReference type="RefSeq" id="WP_344046629.1">
    <property type="nucleotide sequence ID" value="NZ_BAAAPB010000004.1"/>
</dbReference>
<dbReference type="PROSITE" id="PS50043">
    <property type="entry name" value="HTH_LUXR_2"/>
    <property type="match status" value="1"/>
</dbReference>
<dbReference type="PANTHER" id="PTHR16305">
    <property type="entry name" value="TESTICULAR SOLUBLE ADENYLYL CYCLASE"/>
    <property type="match status" value="1"/>
</dbReference>
<evidence type="ECO:0000313" key="4">
    <source>
        <dbReference type="EMBL" id="GAA1969599.1"/>
    </source>
</evidence>
<name>A0ABP5CVF0_9ACTN</name>
<dbReference type="PANTHER" id="PTHR16305:SF35">
    <property type="entry name" value="TRANSCRIPTIONAL ACTIVATOR DOMAIN"/>
    <property type="match status" value="1"/>
</dbReference>
<comment type="caution">
    <text evidence="4">The sequence shown here is derived from an EMBL/GenBank/DDBJ whole genome shotgun (WGS) entry which is preliminary data.</text>
</comment>
<dbReference type="InterPro" id="IPR027417">
    <property type="entry name" value="P-loop_NTPase"/>
</dbReference>
<dbReference type="SUPFAM" id="SSF46894">
    <property type="entry name" value="C-terminal effector domain of the bipartite response regulators"/>
    <property type="match status" value="1"/>
</dbReference>
<dbReference type="Gene3D" id="3.40.50.300">
    <property type="entry name" value="P-loop containing nucleotide triphosphate hydrolases"/>
    <property type="match status" value="1"/>
</dbReference>
<dbReference type="Pfam" id="PF00196">
    <property type="entry name" value="GerE"/>
    <property type="match status" value="1"/>
</dbReference>
<dbReference type="InterPro" id="IPR041664">
    <property type="entry name" value="AAA_16"/>
</dbReference>
<dbReference type="InterPro" id="IPR011990">
    <property type="entry name" value="TPR-like_helical_dom_sf"/>
</dbReference>
<dbReference type="InterPro" id="IPR036388">
    <property type="entry name" value="WH-like_DNA-bd_sf"/>
</dbReference>
<keyword evidence="1" id="KW-0547">Nucleotide-binding</keyword>
<gene>
    <name evidence="4" type="ORF">GCM10009798_32810</name>
</gene>
<feature type="domain" description="HTH luxR-type" evidence="3">
    <location>
        <begin position="787"/>
        <end position="852"/>
    </location>
</feature>
<organism evidence="4 5">
    <name type="scientific">Nocardioides panacihumi</name>
    <dbReference type="NCBI Taxonomy" id="400774"/>
    <lineage>
        <taxon>Bacteria</taxon>
        <taxon>Bacillati</taxon>
        <taxon>Actinomycetota</taxon>
        <taxon>Actinomycetes</taxon>
        <taxon>Propionibacteriales</taxon>
        <taxon>Nocardioidaceae</taxon>
        <taxon>Nocardioides</taxon>
    </lineage>
</organism>
<keyword evidence="2" id="KW-0067">ATP-binding</keyword>
<sequence>MPAATRSALLGQLGELVDEASAGHGRVVVVSGEPGIGKTTLARTLAAGRRERVLWGACEPLATTRPLLPLHDWSATLGGGVAAALAGDDPRHDVFIETLGAIGLEPTVAVVDDVHWADDATLDLLVYLGRRLADCPVTLLITVRDEEPSAGPRVAEVLRHLGSLPDSRRVVVPPLTSGEVAELTAGTRLDADRVREVTGGNAFFVAQLVGSPDGRLPASVRDTVLASLAQLSPSARHAVETVSVVPDRAELDVVYAAGPADPADVEEAERAGLLVSDGRTVRFRHELGREAVEASLPGARRRDRHAAVLAALVADSGGHDAAIAYHADLAGDHQVAVTFGLRAARAAGRQRARQEACVHLSRAAAHLDHLDATQAVHVLRERAEALTVGGDVASAVSSSEDAVAHARTLDDPDVLAQQLAAHAQMLWRGGRGTDARGALDAALDAASAVPGGAGELAALAMASTFHMLSREIEASITTGRRAIELARRRGDERRLAQSLHAVGTASWFTNPGDAERMMLQAYDLAESMQDDEHAGLTLVNLGCGAGEVRRYAEARRWLKQALAYSRDRDIDIYVGYATAWLSRVELEQGDFREAAALASSVADVPYVVTRIVAQTTLGRIDVRLGTPGDHLDTAWALAEPTGDLQRLWPAAAGLAEAAWAAAAPPPGRVLDVFEQASSLQHAWAVGELGWLLVRAGMLSPDDPRLAAAAPPYAALVAGRPEEAARLWDGLGCTYDAALARSEVGDATSLVGALTTLDELGARGDADRAANRLRRLHVPVPRRPRRTTAANPSGLTDRELQVLRLLREGLTNGEIAERMFISSKTAEHHVSAILTKLGVESRTAAARVDLAGI</sequence>
<dbReference type="SUPFAM" id="SSF48452">
    <property type="entry name" value="TPR-like"/>
    <property type="match status" value="1"/>
</dbReference>
<proteinExistence type="predicted"/>
<dbReference type="InterPro" id="IPR000792">
    <property type="entry name" value="Tscrpt_reg_LuxR_C"/>
</dbReference>
<evidence type="ECO:0000256" key="2">
    <source>
        <dbReference type="ARBA" id="ARBA00022840"/>
    </source>
</evidence>
<protein>
    <submittedName>
        <fullName evidence="4">AAA family ATPase</fullName>
    </submittedName>
</protein>
<accession>A0ABP5CVF0</accession>
<dbReference type="Pfam" id="PF13191">
    <property type="entry name" value="AAA_16"/>
    <property type="match status" value="1"/>
</dbReference>
<dbReference type="InterPro" id="IPR016032">
    <property type="entry name" value="Sig_transdc_resp-reg_C-effctor"/>
</dbReference>
<evidence type="ECO:0000256" key="1">
    <source>
        <dbReference type="ARBA" id="ARBA00022741"/>
    </source>
</evidence>
<evidence type="ECO:0000259" key="3">
    <source>
        <dbReference type="PROSITE" id="PS50043"/>
    </source>
</evidence>
<dbReference type="EMBL" id="BAAAPB010000004">
    <property type="protein sequence ID" value="GAA1969599.1"/>
    <property type="molecule type" value="Genomic_DNA"/>
</dbReference>
<dbReference type="Gene3D" id="1.10.10.10">
    <property type="entry name" value="Winged helix-like DNA-binding domain superfamily/Winged helix DNA-binding domain"/>
    <property type="match status" value="1"/>
</dbReference>
<keyword evidence="5" id="KW-1185">Reference proteome</keyword>
<evidence type="ECO:0000313" key="5">
    <source>
        <dbReference type="Proteomes" id="UP001500571"/>
    </source>
</evidence>
<dbReference type="PRINTS" id="PR00038">
    <property type="entry name" value="HTHLUXR"/>
</dbReference>
<dbReference type="Proteomes" id="UP001500571">
    <property type="component" value="Unassembled WGS sequence"/>
</dbReference>